<dbReference type="RefSeq" id="WP_306888242.1">
    <property type="nucleotide sequence ID" value="NZ_JAUSVR010000001.1"/>
</dbReference>
<sequence>MREQWISYSALEKMGPDVLRARISEGPAQAARWVEAAALNGLINAQLAWGQMLVDGHGVRRDPAAGLRWFSIAAKAGSAEGVNMVGRCHELGWGVPPDPTEAARHYRAAADKGHAWAQFNLATLLLEGRGVPANRHGALAWYLHSARGGNAKAMTMVGRYLELGWDRPARPAAALRWYRRGAAGADYRGQFDYARLLLAMTGQLDAALPWFTRAVENGVPAFCRNVGAGLREADEPELRRIAHRALERAATSGEAADLRAYAIALAEGLGGTPDPEAARHAFTAARVAEVAEDAARAQAAARPAPVPRRGGPRVVRLLARLLAKLRAIGQPRVAERR</sequence>
<dbReference type="Pfam" id="PF08238">
    <property type="entry name" value="Sel1"/>
    <property type="match status" value="5"/>
</dbReference>
<reference evidence="1 2" key="1">
    <citation type="submission" date="2023-07" db="EMBL/GenBank/DDBJ databases">
        <title>Genomic Encyclopedia of Type Strains, Phase IV (KMG-IV): sequencing the most valuable type-strain genomes for metagenomic binning, comparative biology and taxonomic classification.</title>
        <authorList>
            <person name="Goeker M."/>
        </authorList>
    </citation>
    <scope>NUCLEOTIDE SEQUENCE [LARGE SCALE GENOMIC DNA]</scope>
    <source>
        <strain evidence="1 2">DSM 15561</strain>
    </source>
</reference>
<dbReference type="Gene3D" id="1.25.40.10">
    <property type="entry name" value="Tetratricopeptide repeat domain"/>
    <property type="match status" value="1"/>
</dbReference>
<dbReference type="PANTHER" id="PTHR11102:SF160">
    <property type="entry name" value="ERAD-ASSOCIATED E3 UBIQUITIN-PROTEIN LIGASE COMPONENT HRD3"/>
    <property type="match status" value="1"/>
</dbReference>
<gene>
    <name evidence="1" type="ORF">QOZ99_000439</name>
</gene>
<name>A0ABU0LLI4_9HYPH</name>
<dbReference type="EMBL" id="JAUSVR010000001">
    <property type="protein sequence ID" value="MDQ0509562.1"/>
    <property type="molecule type" value="Genomic_DNA"/>
</dbReference>
<keyword evidence="2" id="KW-1185">Reference proteome</keyword>
<dbReference type="SMART" id="SM00671">
    <property type="entry name" value="SEL1"/>
    <property type="match status" value="4"/>
</dbReference>
<dbReference type="InterPro" id="IPR011990">
    <property type="entry name" value="TPR-like_helical_dom_sf"/>
</dbReference>
<proteinExistence type="predicted"/>
<dbReference type="Proteomes" id="UP001235094">
    <property type="component" value="Unassembled WGS sequence"/>
</dbReference>
<protein>
    <submittedName>
        <fullName evidence="1">TPR repeat protein</fullName>
    </submittedName>
</protein>
<comment type="caution">
    <text evidence="1">The sequence shown here is derived from an EMBL/GenBank/DDBJ whole genome shotgun (WGS) entry which is preliminary data.</text>
</comment>
<dbReference type="InterPro" id="IPR006597">
    <property type="entry name" value="Sel1-like"/>
</dbReference>
<dbReference type="PANTHER" id="PTHR11102">
    <property type="entry name" value="SEL-1-LIKE PROTEIN"/>
    <property type="match status" value="1"/>
</dbReference>
<evidence type="ECO:0000313" key="2">
    <source>
        <dbReference type="Proteomes" id="UP001235094"/>
    </source>
</evidence>
<dbReference type="SUPFAM" id="SSF81901">
    <property type="entry name" value="HCP-like"/>
    <property type="match status" value="2"/>
</dbReference>
<evidence type="ECO:0000313" key="1">
    <source>
        <dbReference type="EMBL" id="MDQ0509562.1"/>
    </source>
</evidence>
<accession>A0ABU0LLI4</accession>
<organism evidence="1 2">
    <name type="scientific">Ancylobacter amanitiformis</name>
    <dbReference type="NCBI Taxonomy" id="217069"/>
    <lineage>
        <taxon>Bacteria</taxon>
        <taxon>Pseudomonadati</taxon>
        <taxon>Pseudomonadota</taxon>
        <taxon>Alphaproteobacteria</taxon>
        <taxon>Hyphomicrobiales</taxon>
        <taxon>Xanthobacteraceae</taxon>
        <taxon>Ancylobacter</taxon>
    </lineage>
</organism>
<dbReference type="InterPro" id="IPR050767">
    <property type="entry name" value="Sel1_AlgK"/>
</dbReference>